<dbReference type="InterPro" id="IPR029058">
    <property type="entry name" value="AB_hydrolase_fold"/>
</dbReference>
<proteinExistence type="predicted"/>
<feature type="domain" description="Fungal lipase-type" evidence="1">
    <location>
        <begin position="123"/>
        <end position="202"/>
    </location>
</feature>
<gene>
    <name evidence="2" type="ORF">BWGOE8_20050</name>
</gene>
<dbReference type="SUPFAM" id="SSF53474">
    <property type="entry name" value="alpha/beta-Hydrolases"/>
    <property type="match status" value="1"/>
</dbReference>
<protein>
    <recommendedName>
        <fullName evidence="1">Fungal lipase-type domain-containing protein</fullName>
    </recommendedName>
</protein>
<accession>A0A1E8B8S4</accession>
<dbReference type="PATRIC" id="fig|86662.25.peg.2006"/>
<evidence type="ECO:0000313" key="3">
    <source>
        <dbReference type="Proteomes" id="UP000175706"/>
    </source>
</evidence>
<organism evidence="2 3">
    <name type="scientific">Bacillus mycoides</name>
    <dbReference type="NCBI Taxonomy" id="1405"/>
    <lineage>
        <taxon>Bacteria</taxon>
        <taxon>Bacillati</taxon>
        <taxon>Bacillota</taxon>
        <taxon>Bacilli</taxon>
        <taxon>Bacillales</taxon>
        <taxon>Bacillaceae</taxon>
        <taxon>Bacillus</taxon>
        <taxon>Bacillus cereus group</taxon>
    </lineage>
</organism>
<dbReference type="Gene3D" id="3.40.50.1820">
    <property type="entry name" value="alpha/beta hydrolase"/>
    <property type="match status" value="1"/>
</dbReference>
<dbReference type="Pfam" id="PF01764">
    <property type="entry name" value="Lipase_3"/>
    <property type="match status" value="1"/>
</dbReference>
<sequence length="290" mass="32968">MDKRLNLSSDQGKLKLAAVDIYKFNNEEDIYNLPKEDREKLLEGNFNATLIDSKVDEKTGFAAYAFKDNKTGEVIISYVGTQPGKDNNSDVVVDAEIGVHNLTNANKLAFSNWEHELKVKQYDQGEAFYEKMKQYANGKTISITGHSLGGGIANTVALRHQKDDIDVLTLNPAPVLNRDVDKFGNGFDMKNVRNIINKNDPLHIGIKAADFTLPGRMYKIPNQAGHSYAFTEKDYDENGHLIWIDKLTSDNDTGGMLSRGFWNFLNLLGLYTQELYMMYFIEKFLYRKKR</sequence>
<evidence type="ECO:0000259" key="1">
    <source>
        <dbReference type="Pfam" id="PF01764"/>
    </source>
</evidence>
<reference evidence="2 3" key="1">
    <citation type="submission" date="2016-05" db="EMBL/GenBank/DDBJ databases">
        <title>Bacillus thuringiensis and Bacillus weihenstephanensis as novel biocontrol agents of wilt causing Verticillium species.</title>
        <authorList>
            <person name="Hollensteiner J."/>
            <person name="Wemheuer F."/>
            <person name="Harting R."/>
            <person name="Kolarzyk A."/>
            <person name="Diaz-Valerio S."/>
            <person name="Poehlein A."/>
            <person name="Brzuszkiewicz E."/>
            <person name="Nesemann K."/>
            <person name="Braus-Stromeyer S."/>
            <person name="Braus G."/>
            <person name="Daniel R."/>
            <person name="Liesegang H."/>
        </authorList>
    </citation>
    <scope>NUCLEOTIDE SEQUENCE [LARGE SCALE GENOMIC DNA]</scope>
    <source>
        <strain evidence="2 3">GOE8</strain>
    </source>
</reference>
<dbReference type="AlphaFoldDB" id="A0A1E8B8S4"/>
<dbReference type="InterPro" id="IPR002921">
    <property type="entry name" value="Fungal_lipase-type"/>
</dbReference>
<comment type="caution">
    <text evidence="2">The sequence shown here is derived from an EMBL/GenBank/DDBJ whole genome shotgun (WGS) entry which is preliminary data.</text>
</comment>
<dbReference type="PANTHER" id="PTHR45856">
    <property type="entry name" value="ALPHA/BETA-HYDROLASES SUPERFAMILY PROTEIN"/>
    <property type="match status" value="1"/>
</dbReference>
<dbReference type="GO" id="GO:0006629">
    <property type="term" value="P:lipid metabolic process"/>
    <property type="evidence" value="ECO:0007669"/>
    <property type="project" value="InterPro"/>
</dbReference>
<name>A0A1E8B8S4_BACMY</name>
<evidence type="ECO:0000313" key="2">
    <source>
        <dbReference type="EMBL" id="OFD80637.1"/>
    </source>
</evidence>
<dbReference type="InterPro" id="IPR051218">
    <property type="entry name" value="Sec_MonoDiacylglyc_Lipase"/>
</dbReference>
<dbReference type="PANTHER" id="PTHR45856:SF24">
    <property type="entry name" value="FUNGAL LIPASE-LIKE DOMAIN-CONTAINING PROTEIN"/>
    <property type="match status" value="1"/>
</dbReference>
<dbReference type="Proteomes" id="UP000175706">
    <property type="component" value="Unassembled WGS sequence"/>
</dbReference>
<dbReference type="EMBL" id="LXLT01000024">
    <property type="protein sequence ID" value="OFD80637.1"/>
    <property type="molecule type" value="Genomic_DNA"/>
</dbReference>